<evidence type="ECO:0000313" key="2">
    <source>
        <dbReference type="Proteomes" id="UP000276733"/>
    </source>
</evidence>
<gene>
    <name evidence="1" type="ORF">NCTC11458_01091</name>
</gene>
<sequence length="31" mass="3969">MFHVKQGVMNSNEREYFHFFSNKIKKYFFYT</sequence>
<protein>
    <submittedName>
        <fullName evidence="1">Uncharacterized protein</fullName>
    </submittedName>
</protein>
<comment type="caution">
    <text evidence="1">The sequence shown here is derived from an EMBL/GenBank/DDBJ whole genome shotgun (WGS) entry which is preliminary data.</text>
</comment>
<organism evidence="1 2">
    <name type="scientific">Capnocytophaga ochracea</name>
    <dbReference type="NCBI Taxonomy" id="1018"/>
    <lineage>
        <taxon>Bacteria</taxon>
        <taxon>Pseudomonadati</taxon>
        <taxon>Bacteroidota</taxon>
        <taxon>Flavobacteriia</taxon>
        <taxon>Flavobacteriales</taxon>
        <taxon>Flavobacteriaceae</taxon>
        <taxon>Capnocytophaga</taxon>
    </lineage>
</organism>
<reference evidence="1 2" key="1">
    <citation type="submission" date="2018-11" db="EMBL/GenBank/DDBJ databases">
        <authorList>
            <consortium name="Pathogen Informatics"/>
        </authorList>
    </citation>
    <scope>NUCLEOTIDE SEQUENCE [LARGE SCALE GENOMIC DNA]</scope>
    <source>
        <strain evidence="1 2">NCTC11458</strain>
    </source>
</reference>
<proteinExistence type="predicted"/>
<evidence type="ECO:0000313" key="1">
    <source>
        <dbReference type="EMBL" id="VDG81796.1"/>
    </source>
</evidence>
<accession>A0A7Z8YD77</accession>
<dbReference type="AlphaFoldDB" id="A0A7Z8YD77"/>
<dbReference type="Proteomes" id="UP000276733">
    <property type="component" value="Unassembled WGS sequence"/>
</dbReference>
<name>A0A7Z8YD77_CAPOC</name>
<dbReference type="EMBL" id="UYIQ01000001">
    <property type="protein sequence ID" value="VDG81796.1"/>
    <property type="molecule type" value="Genomic_DNA"/>
</dbReference>